<evidence type="ECO:0000313" key="6">
    <source>
        <dbReference type="EMBL" id="CAI0543755.1"/>
    </source>
</evidence>
<dbReference type="Proteomes" id="UP001154282">
    <property type="component" value="Unassembled WGS sequence"/>
</dbReference>
<dbReference type="InterPro" id="IPR050362">
    <property type="entry name" value="Cation-dep_OMT"/>
</dbReference>
<dbReference type="InterPro" id="IPR029063">
    <property type="entry name" value="SAM-dependent_MTases_sf"/>
</dbReference>
<name>A0AAV0QFP8_9ROSI</name>
<organism evidence="6 7">
    <name type="scientific">Linum tenue</name>
    <dbReference type="NCBI Taxonomy" id="586396"/>
    <lineage>
        <taxon>Eukaryota</taxon>
        <taxon>Viridiplantae</taxon>
        <taxon>Streptophyta</taxon>
        <taxon>Embryophyta</taxon>
        <taxon>Tracheophyta</taxon>
        <taxon>Spermatophyta</taxon>
        <taxon>Magnoliopsida</taxon>
        <taxon>eudicotyledons</taxon>
        <taxon>Gunneridae</taxon>
        <taxon>Pentapetalae</taxon>
        <taxon>rosids</taxon>
        <taxon>fabids</taxon>
        <taxon>Malpighiales</taxon>
        <taxon>Linaceae</taxon>
        <taxon>Linum</taxon>
    </lineage>
</organism>
<proteinExistence type="inferred from homology"/>
<reference evidence="6" key="1">
    <citation type="submission" date="2022-08" db="EMBL/GenBank/DDBJ databases">
        <authorList>
            <person name="Gutierrez-Valencia J."/>
        </authorList>
    </citation>
    <scope>NUCLEOTIDE SEQUENCE</scope>
</reference>
<dbReference type="GO" id="GO:0008757">
    <property type="term" value="F:S-adenosylmethionine-dependent methyltransferase activity"/>
    <property type="evidence" value="ECO:0007669"/>
    <property type="project" value="TreeGrafter"/>
</dbReference>
<keyword evidence="4" id="KW-0949">S-adenosyl-L-methionine</keyword>
<accession>A0AAV0QFP8</accession>
<keyword evidence="3" id="KW-0808">Transferase</keyword>
<evidence type="ECO:0000256" key="4">
    <source>
        <dbReference type="ARBA" id="ARBA00022691"/>
    </source>
</evidence>
<evidence type="ECO:0000256" key="1">
    <source>
        <dbReference type="ARBA" id="ARBA00002334"/>
    </source>
</evidence>
<protein>
    <recommendedName>
        <fullName evidence="8">Caffeoyl-CoA O-methyltransferase</fullName>
    </recommendedName>
</protein>
<evidence type="ECO:0000313" key="7">
    <source>
        <dbReference type="Proteomes" id="UP001154282"/>
    </source>
</evidence>
<dbReference type="InterPro" id="IPR002935">
    <property type="entry name" value="SAM_O-MeTrfase"/>
</dbReference>
<dbReference type="PANTHER" id="PTHR10509">
    <property type="entry name" value="O-METHYLTRANSFERASE-RELATED"/>
    <property type="match status" value="1"/>
</dbReference>
<dbReference type="GO" id="GO:0008171">
    <property type="term" value="F:O-methyltransferase activity"/>
    <property type="evidence" value="ECO:0007669"/>
    <property type="project" value="InterPro"/>
</dbReference>
<keyword evidence="2" id="KW-0489">Methyltransferase</keyword>
<dbReference type="SUPFAM" id="SSF53335">
    <property type="entry name" value="S-adenosyl-L-methionine-dependent methyltransferases"/>
    <property type="match status" value="1"/>
</dbReference>
<dbReference type="Pfam" id="PF01596">
    <property type="entry name" value="Methyltransf_3"/>
    <property type="match status" value="1"/>
</dbReference>
<dbReference type="PANTHER" id="PTHR10509:SF82">
    <property type="entry name" value="CAFFEOYL-COA O-METHYLTRANSFERASE-LIKE"/>
    <property type="match status" value="1"/>
</dbReference>
<evidence type="ECO:0000256" key="5">
    <source>
        <dbReference type="ARBA" id="ARBA00023453"/>
    </source>
</evidence>
<dbReference type="Gene3D" id="3.40.50.150">
    <property type="entry name" value="Vaccinia Virus protein VP39"/>
    <property type="match status" value="1"/>
</dbReference>
<evidence type="ECO:0008006" key="8">
    <source>
        <dbReference type="Google" id="ProtNLM"/>
    </source>
</evidence>
<dbReference type="EMBL" id="CAMGYJ010000009">
    <property type="protein sequence ID" value="CAI0543755.1"/>
    <property type="molecule type" value="Genomic_DNA"/>
</dbReference>
<comment type="similarity">
    <text evidence="5">Belongs to the class I-like SAM-binding methyltransferase superfamily. Cation-dependent O-methyltransferase family.</text>
</comment>
<dbReference type="AlphaFoldDB" id="A0AAV0QFP8"/>
<comment type="function">
    <text evidence="1">Methylates caffeoyl-CoA to feruloyl-CoA and 5-hydroxyferuloyl-CoA to sinapoyl-CoA. Plays a role in the synthesis of feruloylated polysaccharides. Involved in the reinforcement of the plant cell wall. Also involved in the responding to wounding or pathogen challenge by the increased formation of cell wall-bound ferulic acid polymers.</text>
</comment>
<sequence length="240" mass="26346">MEGDSSNRIIPSHSKGLLQTPELYQYVLDTTVFPREPQPLKELRDLTANHPRAMMATAPDAGQFVALLLKLTGAKKTIELGVFTGYSLLLTALTIPQDGKITAIDTNREFYEIGLPVIQKAGIGHKIEFIESEALPVLDELLKKEANEGSYDFAYVDADKLNYWNYHERLMKLVKVGGIIVYDNTLWGGSVAADPATVGHRGGAVTQSTIQFNKSIAADPRVDISLAPLGDGITVCRRIY</sequence>
<dbReference type="PROSITE" id="PS51682">
    <property type="entry name" value="SAM_OMT_I"/>
    <property type="match status" value="1"/>
</dbReference>
<evidence type="ECO:0000256" key="3">
    <source>
        <dbReference type="ARBA" id="ARBA00022679"/>
    </source>
</evidence>
<dbReference type="GO" id="GO:0032259">
    <property type="term" value="P:methylation"/>
    <property type="evidence" value="ECO:0007669"/>
    <property type="project" value="UniProtKB-KW"/>
</dbReference>
<evidence type="ECO:0000256" key="2">
    <source>
        <dbReference type="ARBA" id="ARBA00022603"/>
    </source>
</evidence>
<keyword evidence="7" id="KW-1185">Reference proteome</keyword>
<comment type="caution">
    <text evidence="6">The sequence shown here is derived from an EMBL/GenBank/DDBJ whole genome shotgun (WGS) entry which is preliminary data.</text>
</comment>
<gene>
    <name evidence="6" type="ORF">LITE_LOCUS42944</name>
</gene>